<keyword evidence="1" id="KW-0472">Membrane</keyword>
<dbReference type="AlphaFoldDB" id="A0A2K1ILS4"/>
<evidence type="ECO:0000313" key="4">
    <source>
        <dbReference type="Proteomes" id="UP000006727"/>
    </source>
</evidence>
<dbReference type="EMBL" id="ABEU02000022">
    <property type="protein sequence ID" value="PNR30229.1"/>
    <property type="molecule type" value="Genomic_DNA"/>
</dbReference>
<proteinExistence type="predicted"/>
<name>A0A2K1ILS4_PHYPA</name>
<dbReference type="EnsemblPlants" id="Pp3c22_1010V3.1">
    <property type="protein sequence ID" value="Pp3c22_1010V3.1"/>
    <property type="gene ID" value="Pp3c22_1010"/>
</dbReference>
<evidence type="ECO:0000256" key="1">
    <source>
        <dbReference type="SAM" id="Phobius"/>
    </source>
</evidence>
<reference evidence="2 4" key="2">
    <citation type="journal article" date="2018" name="Plant J.">
        <title>The Physcomitrella patens chromosome-scale assembly reveals moss genome structure and evolution.</title>
        <authorList>
            <person name="Lang D."/>
            <person name="Ullrich K.K."/>
            <person name="Murat F."/>
            <person name="Fuchs J."/>
            <person name="Jenkins J."/>
            <person name="Haas F.B."/>
            <person name="Piednoel M."/>
            <person name="Gundlach H."/>
            <person name="Van Bel M."/>
            <person name="Meyberg R."/>
            <person name="Vives C."/>
            <person name="Morata J."/>
            <person name="Symeonidi A."/>
            <person name="Hiss M."/>
            <person name="Muchero W."/>
            <person name="Kamisugi Y."/>
            <person name="Saleh O."/>
            <person name="Blanc G."/>
            <person name="Decker E.L."/>
            <person name="van Gessel N."/>
            <person name="Grimwood J."/>
            <person name="Hayes R.D."/>
            <person name="Graham S.W."/>
            <person name="Gunter L.E."/>
            <person name="McDaniel S.F."/>
            <person name="Hoernstein S.N.W."/>
            <person name="Larsson A."/>
            <person name="Li F.W."/>
            <person name="Perroud P.F."/>
            <person name="Phillips J."/>
            <person name="Ranjan P."/>
            <person name="Rokshar D.S."/>
            <person name="Rothfels C.J."/>
            <person name="Schneider L."/>
            <person name="Shu S."/>
            <person name="Stevenson D.W."/>
            <person name="Thummler F."/>
            <person name="Tillich M."/>
            <person name="Villarreal Aguilar J.C."/>
            <person name="Widiez T."/>
            <person name="Wong G.K."/>
            <person name="Wymore A."/>
            <person name="Zhang Y."/>
            <person name="Zimmer A.D."/>
            <person name="Quatrano R.S."/>
            <person name="Mayer K.F.X."/>
            <person name="Goodstein D."/>
            <person name="Casacuberta J.M."/>
            <person name="Vandepoele K."/>
            <person name="Reski R."/>
            <person name="Cuming A.C."/>
            <person name="Tuskan G.A."/>
            <person name="Maumus F."/>
            <person name="Salse J."/>
            <person name="Schmutz J."/>
            <person name="Rensing S.A."/>
        </authorList>
    </citation>
    <scope>NUCLEOTIDE SEQUENCE [LARGE SCALE GENOMIC DNA]</scope>
    <source>
        <strain evidence="3 4">cv. Gransden 2004</strain>
    </source>
</reference>
<reference evidence="2 4" key="1">
    <citation type="journal article" date="2008" name="Science">
        <title>The Physcomitrella genome reveals evolutionary insights into the conquest of land by plants.</title>
        <authorList>
            <person name="Rensing S."/>
            <person name="Lang D."/>
            <person name="Zimmer A."/>
            <person name="Terry A."/>
            <person name="Salamov A."/>
            <person name="Shapiro H."/>
            <person name="Nishiyama T."/>
            <person name="Perroud P.-F."/>
            <person name="Lindquist E."/>
            <person name="Kamisugi Y."/>
            <person name="Tanahashi T."/>
            <person name="Sakakibara K."/>
            <person name="Fujita T."/>
            <person name="Oishi K."/>
            <person name="Shin-I T."/>
            <person name="Kuroki Y."/>
            <person name="Toyoda A."/>
            <person name="Suzuki Y."/>
            <person name="Hashimoto A."/>
            <person name="Yamaguchi K."/>
            <person name="Sugano A."/>
            <person name="Kohara Y."/>
            <person name="Fujiyama A."/>
            <person name="Anterola A."/>
            <person name="Aoki S."/>
            <person name="Ashton N."/>
            <person name="Barbazuk W.B."/>
            <person name="Barker E."/>
            <person name="Bennetzen J."/>
            <person name="Bezanilla M."/>
            <person name="Blankenship R."/>
            <person name="Cho S.H."/>
            <person name="Dutcher S."/>
            <person name="Estelle M."/>
            <person name="Fawcett J.A."/>
            <person name="Gundlach H."/>
            <person name="Hanada K."/>
            <person name="Heyl A."/>
            <person name="Hicks K.A."/>
            <person name="Hugh J."/>
            <person name="Lohr M."/>
            <person name="Mayer K."/>
            <person name="Melkozernov A."/>
            <person name="Murata T."/>
            <person name="Nelson D."/>
            <person name="Pils B."/>
            <person name="Prigge M."/>
            <person name="Reiss B."/>
            <person name="Renner T."/>
            <person name="Rombauts S."/>
            <person name="Rushton P."/>
            <person name="Sanderfoot A."/>
            <person name="Schween G."/>
            <person name="Shiu S.-H."/>
            <person name="Stueber K."/>
            <person name="Theodoulou F.L."/>
            <person name="Tu H."/>
            <person name="Van de Peer Y."/>
            <person name="Verrier P.J."/>
            <person name="Waters E."/>
            <person name="Wood A."/>
            <person name="Yang L."/>
            <person name="Cove D."/>
            <person name="Cuming A."/>
            <person name="Hasebe M."/>
            <person name="Lucas S."/>
            <person name="Mishler D.B."/>
            <person name="Reski R."/>
            <person name="Grigoriev I."/>
            <person name="Quatrano R.S."/>
            <person name="Boore J.L."/>
        </authorList>
    </citation>
    <scope>NUCLEOTIDE SEQUENCE [LARGE SCALE GENOMIC DNA]</scope>
    <source>
        <strain evidence="3 4">cv. Gransden 2004</strain>
    </source>
</reference>
<feature type="transmembrane region" description="Helical" evidence="1">
    <location>
        <begin position="20"/>
        <end position="39"/>
    </location>
</feature>
<keyword evidence="1" id="KW-0812">Transmembrane</keyword>
<sequence>MKEEEVDSMKYHSIISKCLYLIHVHFYIQFAIGIISRFMKQPIITLSLLETKYRVLAKVSREPT</sequence>
<dbReference type="Proteomes" id="UP000006727">
    <property type="component" value="Chromosome 22"/>
</dbReference>
<reference evidence="3" key="3">
    <citation type="submission" date="2020-12" db="UniProtKB">
        <authorList>
            <consortium name="EnsemblPlants"/>
        </authorList>
    </citation>
    <scope>IDENTIFICATION</scope>
</reference>
<protein>
    <submittedName>
        <fullName evidence="2 3">Uncharacterized protein</fullName>
    </submittedName>
</protein>
<evidence type="ECO:0000313" key="2">
    <source>
        <dbReference type="EMBL" id="PNR30229.1"/>
    </source>
</evidence>
<dbReference type="Gramene" id="Pp3c22_1010V3.1">
    <property type="protein sequence ID" value="Pp3c22_1010V3.1"/>
    <property type="gene ID" value="Pp3c22_1010"/>
</dbReference>
<gene>
    <name evidence="2" type="ORF">PHYPA_026545</name>
</gene>
<dbReference type="InParanoid" id="A0A2K1ILS4"/>
<keyword evidence="1" id="KW-1133">Transmembrane helix</keyword>
<accession>A0A2K1ILS4</accession>
<keyword evidence="4" id="KW-1185">Reference proteome</keyword>
<organism evidence="2">
    <name type="scientific">Physcomitrium patens</name>
    <name type="common">Spreading-leaved earth moss</name>
    <name type="synonym">Physcomitrella patens</name>
    <dbReference type="NCBI Taxonomy" id="3218"/>
    <lineage>
        <taxon>Eukaryota</taxon>
        <taxon>Viridiplantae</taxon>
        <taxon>Streptophyta</taxon>
        <taxon>Embryophyta</taxon>
        <taxon>Bryophyta</taxon>
        <taxon>Bryophytina</taxon>
        <taxon>Bryopsida</taxon>
        <taxon>Funariidae</taxon>
        <taxon>Funariales</taxon>
        <taxon>Funariaceae</taxon>
        <taxon>Physcomitrium</taxon>
    </lineage>
</organism>
<evidence type="ECO:0000313" key="3">
    <source>
        <dbReference type="EnsemblPlants" id="Pp3c22_1010V3.1"/>
    </source>
</evidence>